<dbReference type="InterPro" id="IPR010982">
    <property type="entry name" value="Lambda_DNA-bd_dom_sf"/>
</dbReference>
<dbReference type="Proteomes" id="UP000306402">
    <property type="component" value="Unassembled WGS sequence"/>
</dbReference>
<dbReference type="Pfam" id="PF01381">
    <property type="entry name" value="HTH_3"/>
    <property type="match status" value="1"/>
</dbReference>
<dbReference type="OrthoDB" id="7865033at2"/>
<dbReference type="InterPro" id="IPR001387">
    <property type="entry name" value="Cro/C1-type_HTH"/>
</dbReference>
<evidence type="ECO:0000259" key="1">
    <source>
        <dbReference type="PROSITE" id="PS50943"/>
    </source>
</evidence>
<dbReference type="GO" id="GO:0003677">
    <property type="term" value="F:DNA binding"/>
    <property type="evidence" value="ECO:0007669"/>
    <property type="project" value="InterPro"/>
</dbReference>
<gene>
    <name evidence="2" type="ORF">FEN17_03765</name>
</gene>
<proteinExistence type="predicted"/>
<keyword evidence="3" id="KW-1185">Reference proteome</keyword>
<comment type="caution">
    <text evidence="2">The sequence shown here is derived from an EMBL/GenBank/DDBJ whole genome shotgun (WGS) entry which is preliminary data.</text>
</comment>
<dbReference type="SMART" id="SM00530">
    <property type="entry name" value="HTH_XRE"/>
    <property type="match status" value="1"/>
</dbReference>
<dbReference type="PROSITE" id="PS50943">
    <property type="entry name" value="HTH_CROC1"/>
    <property type="match status" value="1"/>
</dbReference>
<feature type="domain" description="HTH cro/C1-type" evidence="1">
    <location>
        <begin position="9"/>
        <end position="63"/>
    </location>
</feature>
<dbReference type="AlphaFoldDB" id="A0A5R9L2W3"/>
<sequence>MPKTRINRLKIVLAEQGKTNRDLARDLDKAESTVSRWCTNDAQPSLEMLYEISIVLKVDIRELLVSTKE</sequence>
<name>A0A5R9L2W3_9BACT</name>
<dbReference type="Gene3D" id="1.10.260.40">
    <property type="entry name" value="lambda repressor-like DNA-binding domains"/>
    <property type="match status" value="1"/>
</dbReference>
<dbReference type="CDD" id="cd00093">
    <property type="entry name" value="HTH_XRE"/>
    <property type="match status" value="1"/>
</dbReference>
<accession>A0A5R9L2W3</accession>
<protein>
    <submittedName>
        <fullName evidence="2">Helix-turn-helix transcriptional regulator</fullName>
    </submittedName>
</protein>
<reference evidence="2 3" key="1">
    <citation type="submission" date="2019-05" db="EMBL/GenBank/DDBJ databases">
        <authorList>
            <person name="Qu J.-H."/>
        </authorList>
    </citation>
    <scope>NUCLEOTIDE SEQUENCE [LARGE SCALE GENOMIC DNA]</scope>
    <source>
        <strain evidence="2 3">T17</strain>
    </source>
</reference>
<dbReference type="SUPFAM" id="SSF47413">
    <property type="entry name" value="lambda repressor-like DNA-binding domains"/>
    <property type="match status" value="1"/>
</dbReference>
<organism evidence="2 3">
    <name type="scientific">Dyadobacter luticola</name>
    <dbReference type="NCBI Taxonomy" id="1979387"/>
    <lineage>
        <taxon>Bacteria</taxon>
        <taxon>Pseudomonadati</taxon>
        <taxon>Bacteroidota</taxon>
        <taxon>Cytophagia</taxon>
        <taxon>Cytophagales</taxon>
        <taxon>Spirosomataceae</taxon>
        <taxon>Dyadobacter</taxon>
    </lineage>
</organism>
<evidence type="ECO:0000313" key="2">
    <source>
        <dbReference type="EMBL" id="TLV02748.1"/>
    </source>
</evidence>
<dbReference type="EMBL" id="VCEJ01000002">
    <property type="protein sequence ID" value="TLV02748.1"/>
    <property type="molecule type" value="Genomic_DNA"/>
</dbReference>
<evidence type="ECO:0000313" key="3">
    <source>
        <dbReference type="Proteomes" id="UP000306402"/>
    </source>
</evidence>